<feature type="compositionally biased region" description="Polar residues" evidence="1">
    <location>
        <begin position="1"/>
        <end position="18"/>
    </location>
</feature>
<dbReference type="Proteomes" id="UP000326757">
    <property type="component" value="Unassembled WGS sequence"/>
</dbReference>
<evidence type="ECO:0000313" key="2">
    <source>
        <dbReference type="EMBL" id="KAB8297024.1"/>
    </source>
</evidence>
<sequence length="188" mass="21609">MHQNYITPINLPTSLPSYQPQPTNQPKTHPPHPNNQTTTKTIFITSSHIKLHILSTTTTTTTTKCQSQSQSNIRKKINSKNSIHKILHLGTVFLLSLHPSIRPRAFIHTTSNHTHITPYHFIYPSQLILHEYEYEYEHLSMEIPLLLNSLSSRKTECPESTVFIPFDTLLPIPQKTPKKICPDPNQFE</sequence>
<comment type="caution">
    <text evidence="2">The sequence shown here is derived from an EMBL/GenBank/DDBJ whole genome shotgun (WGS) entry which is preliminary data.</text>
</comment>
<proteinExistence type="predicted"/>
<organism evidence="2 3">
    <name type="scientific">Monilinia laxa</name>
    <name type="common">Brown rot fungus</name>
    <name type="synonym">Sclerotinia laxa</name>
    <dbReference type="NCBI Taxonomy" id="61186"/>
    <lineage>
        <taxon>Eukaryota</taxon>
        <taxon>Fungi</taxon>
        <taxon>Dikarya</taxon>
        <taxon>Ascomycota</taxon>
        <taxon>Pezizomycotina</taxon>
        <taxon>Leotiomycetes</taxon>
        <taxon>Helotiales</taxon>
        <taxon>Sclerotiniaceae</taxon>
        <taxon>Monilinia</taxon>
    </lineage>
</organism>
<keyword evidence="3" id="KW-1185">Reference proteome</keyword>
<name>A0A5N6K4G8_MONLA</name>
<evidence type="ECO:0000313" key="3">
    <source>
        <dbReference type="Proteomes" id="UP000326757"/>
    </source>
</evidence>
<reference evidence="2 3" key="1">
    <citation type="submission" date="2019-06" db="EMBL/GenBank/DDBJ databases">
        <title>Genome Sequence of the Brown Rot Fungal Pathogen Monilinia laxa.</title>
        <authorList>
            <person name="De Miccolis Angelini R.M."/>
            <person name="Landi L."/>
            <person name="Abate D."/>
            <person name="Pollastro S."/>
            <person name="Romanazzi G."/>
            <person name="Faretra F."/>
        </authorList>
    </citation>
    <scope>NUCLEOTIDE SEQUENCE [LARGE SCALE GENOMIC DNA]</scope>
    <source>
        <strain evidence="2 3">Mlax316</strain>
    </source>
</reference>
<dbReference type="EMBL" id="VIGI01000008">
    <property type="protein sequence ID" value="KAB8297024.1"/>
    <property type="molecule type" value="Genomic_DNA"/>
</dbReference>
<gene>
    <name evidence="2" type="ORF">EYC80_002422</name>
</gene>
<protein>
    <submittedName>
        <fullName evidence="2">Uncharacterized protein</fullName>
    </submittedName>
</protein>
<dbReference type="AlphaFoldDB" id="A0A5N6K4G8"/>
<accession>A0A5N6K4G8</accession>
<feature type="region of interest" description="Disordered" evidence="1">
    <location>
        <begin position="1"/>
        <end position="38"/>
    </location>
</feature>
<evidence type="ECO:0000256" key="1">
    <source>
        <dbReference type="SAM" id="MobiDB-lite"/>
    </source>
</evidence>